<feature type="region of interest" description="Disordered" evidence="1">
    <location>
        <begin position="1"/>
        <end position="198"/>
    </location>
</feature>
<feature type="compositionally biased region" description="Polar residues" evidence="1">
    <location>
        <begin position="63"/>
        <end position="72"/>
    </location>
</feature>
<sequence>MTGRRSSARLAALSSSQGSQNSSPPPIKSSPSTKKRKSEAAGSSPNAKRGKKDAEPEQKTLEETMNNGTSEQPGPEKPDEEMKDADEDKQEKAQTDQASGEDKEEAPQAEHAESQEDKKEAPRVEQANGKEEDKQEAPQATRTNGDVSEHKQKQESPKEENTDEKKEGENKEAKAETSEPKQETKTTETNGNAVEAGARNDDDVASTILEKGVIYFFFRPRVSVDDPQDVTDVARSFLVLRPIPLDAKLGDGPIGDENNCRLIALPKKVLPKSGKDRFVTFVEKCKTSFAELKETFLTGSEYETQTLGTRHTAPVTPLAEGIYAITSTGRESHLAYIINIPSELGEVQADFGLKQRGSFVASVKNPDQPPTAGAQQNVPPGPKYPQEIIDEFRGLRWKPLEPKYLDYDQASFLIIGEDYAKATEQRPKDERENNAPPEQEMEKLEGEDEIRVKHLKGEYLRKNYFSDFMLTTPQATMLSSQIFTLPLRTFLKCVRLGRYLILRTRQSGRWLSCTYKVLGLMFAE</sequence>
<feature type="compositionally biased region" description="Basic and acidic residues" evidence="1">
    <location>
        <begin position="52"/>
        <end position="62"/>
    </location>
</feature>
<feature type="compositionally biased region" description="Basic and acidic residues" evidence="1">
    <location>
        <begin position="105"/>
        <end position="136"/>
    </location>
</feature>
<evidence type="ECO:0000313" key="3">
    <source>
        <dbReference type="Proteomes" id="UP001172673"/>
    </source>
</evidence>
<accession>A0AA38XCW4</accession>
<name>A0AA38XCW4_9EURO</name>
<reference evidence="2" key="1">
    <citation type="submission" date="2022-10" db="EMBL/GenBank/DDBJ databases">
        <title>Culturing micro-colonial fungi from biological soil crusts in the Mojave desert and describing Neophaeococcomyces mojavensis, and introducing the new genera and species Taxawa tesnikishii.</title>
        <authorList>
            <person name="Kurbessoian T."/>
            <person name="Stajich J.E."/>
        </authorList>
    </citation>
    <scope>NUCLEOTIDE SEQUENCE</scope>
    <source>
        <strain evidence="2">TK_41</strain>
    </source>
</reference>
<feature type="compositionally biased region" description="Basic and acidic residues" evidence="1">
    <location>
        <begin position="147"/>
        <end position="186"/>
    </location>
</feature>
<proteinExistence type="predicted"/>
<dbReference type="AlphaFoldDB" id="A0AA38XCW4"/>
<evidence type="ECO:0008006" key="4">
    <source>
        <dbReference type="Google" id="ProtNLM"/>
    </source>
</evidence>
<organism evidence="2 3">
    <name type="scientific">Cladophialophora chaetospira</name>
    <dbReference type="NCBI Taxonomy" id="386627"/>
    <lineage>
        <taxon>Eukaryota</taxon>
        <taxon>Fungi</taxon>
        <taxon>Dikarya</taxon>
        <taxon>Ascomycota</taxon>
        <taxon>Pezizomycotina</taxon>
        <taxon>Eurotiomycetes</taxon>
        <taxon>Chaetothyriomycetidae</taxon>
        <taxon>Chaetothyriales</taxon>
        <taxon>Herpotrichiellaceae</taxon>
        <taxon>Cladophialophora</taxon>
    </lineage>
</organism>
<feature type="region of interest" description="Disordered" evidence="1">
    <location>
        <begin position="363"/>
        <end position="384"/>
    </location>
</feature>
<dbReference type="PANTHER" id="PTHR34776:SF1">
    <property type="entry name" value="F17F16.3 PROTEIN"/>
    <property type="match status" value="1"/>
</dbReference>
<feature type="compositionally biased region" description="Acidic residues" evidence="1">
    <location>
        <begin position="78"/>
        <end position="88"/>
    </location>
</feature>
<feature type="compositionally biased region" description="Basic and acidic residues" evidence="1">
    <location>
        <begin position="423"/>
        <end position="433"/>
    </location>
</feature>
<dbReference type="Proteomes" id="UP001172673">
    <property type="component" value="Unassembled WGS sequence"/>
</dbReference>
<comment type="caution">
    <text evidence="2">The sequence shown here is derived from an EMBL/GenBank/DDBJ whole genome shotgun (WGS) entry which is preliminary data.</text>
</comment>
<feature type="region of interest" description="Disordered" evidence="1">
    <location>
        <begin position="423"/>
        <end position="445"/>
    </location>
</feature>
<gene>
    <name evidence="2" type="ORF">H2200_004306</name>
</gene>
<dbReference type="EMBL" id="JAPDRK010000006">
    <property type="protein sequence ID" value="KAJ9611123.1"/>
    <property type="molecule type" value="Genomic_DNA"/>
</dbReference>
<dbReference type="PANTHER" id="PTHR34776">
    <property type="entry name" value="F17F16.3 PROTEIN"/>
    <property type="match status" value="1"/>
</dbReference>
<evidence type="ECO:0000256" key="1">
    <source>
        <dbReference type="SAM" id="MobiDB-lite"/>
    </source>
</evidence>
<keyword evidence="3" id="KW-1185">Reference proteome</keyword>
<protein>
    <recommendedName>
        <fullName evidence="4">BTB domain transcription factor</fullName>
    </recommendedName>
</protein>
<feature type="compositionally biased region" description="Low complexity" evidence="1">
    <location>
        <begin position="1"/>
        <end position="22"/>
    </location>
</feature>
<evidence type="ECO:0000313" key="2">
    <source>
        <dbReference type="EMBL" id="KAJ9611123.1"/>
    </source>
</evidence>